<evidence type="ECO:0000313" key="3">
    <source>
        <dbReference type="Proteomes" id="UP000728185"/>
    </source>
</evidence>
<organism evidence="2 3">
    <name type="scientific">Fasciolopsis buskii</name>
    <dbReference type="NCBI Taxonomy" id="27845"/>
    <lineage>
        <taxon>Eukaryota</taxon>
        <taxon>Metazoa</taxon>
        <taxon>Spiralia</taxon>
        <taxon>Lophotrochozoa</taxon>
        <taxon>Platyhelminthes</taxon>
        <taxon>Trematoda</taxon>
        <taxon>Digenea</taxon>
        <taxon>Plagiorchiida</taxon>
        <taxon>Echinostomata</taxon>
        <taxon>Echinostomatoidea</taxon>
        <taxon>Fasciolidae</taxon>
        <taxon>Fasciolopsis</taxon>
    </lineage>
</organism>
<keyword evidence="1" id="KW-1133">Transmembrane helix</keyword>
<name>A0A8E0RU36_9TREM</name>
<accession>A0A8E0RU36</accession>
<keyword evidence="3" id="KW-1185">Reference proteome</keyword>
<feature type="transmembrane region" description="Helical" evidence="1">
    <location>
        <begin position="176"/>
        <end position="199"/>
    </location>
</feature>
<sequence>MVGLVLNRSNNVLVTRGVYVFQSLRLVLLLSTIVFADEQKDESVISTTRQPWLVVSKNIKGPITLSCYDPNFYPFQDLTSVQRIIWSLPTSENLQPESKKPGFEIRPNENFSLIIDQAKLDRESSVSGIYQCMAFANLQDNYTHSAWFLLRWAVDIFPMESMLLNDVPTVKFRRNIIGSIVASLWILSGAALFKVFCYFRARHSKSHELDTSEAVSVYSHKGFGIYSSGQNGQHPSTGYEYTVKNGQFPMDQLNAAHPEHRRISTQ</sequence>
<comment type="caution">
    <text evidence="2">The sequence shown here is derived from an EMBL/GenBank/DDBJ whole genome shotgun (WGS) entry which is preliminary data.</text>
</comment>
<gene>
    <name evidence="2" type="ORF">FBUS_05901</name>
</gene>
<evidence type="ECO:0000313" key="2">
    <source>
        <dbReference type="EMBL" id="KAA0190508.1"/>
    </source>
</evidence>
<dbReference type="Proteomes" id="UP000728185">
    <property type="component" value="Unassembled WGS sequence"/>
</dbReference>
<protein>
    <submittedName>
        <fullName evidence="2">Uncharacterized protein</fullName>
    </submittedName>
</protein>
<dbReference type="EMBL" id="LUCM01006994">
    <property type="protein sequence ID" value="KAA0190508.1"/>
    <property type="molecule type" value="Genomic_DNA"/>
</dbReference>
<dbReference type="AlphaFoldDB" id="A0A8E0RU36"/>
<reference evidence="2" key="1">
    <citation type="submission" date="2019-05" db="EMBL/GenBank/DDBJ databases">
        <title>Annotation for the trematode Fasciolopsis buski.</title>
        <authorList>
            <person name="Choi Y.-J."/>
        </authorList>
    </citation>
    <scope>NUCLEOTIDE SEQUENCE</scope>
    <source>
        <strain evidence="2">HT</strain>
        <tissue evidence="2">Whole worm</tissue>
    </source>
</reference>
<dbReference type="OrthoDB" id="6267450at2759"/>
<proteinExistence type="predicted"/>
<keyword evidence="1" id="KW-0812">Transmembrane</keyword>
<evidence type="ECO:0000256" key="1">
    <source>
        <dbReference type="SAM" id="Phobius"/>
    </source>
</evidence>
<keyword evidence="1" id="KW-0472">Membrane</keyword>